<gene>
    <name evidence="2" type="ORF">F751_0308</name>
</gene>
<dbReference type="Proteomes" id="UP000028924">
    <property type="component" value="Unassembled WGS sequence"/>
</dbReference>
<feature type="region of interest" description="Disordered" evidence="1">
    <location>
        <begin position="32"/>
        <end position="64"/>
    </location>
</feature>
<organism evidence="2 3">
    <name type="scientific">Auxenochlorella protothecoides</name>
    <name type="common">Green microalga</name>
    <name type="synonym">Chlorella protothecoides</name>
    <dbReference type="NCBI Taxonomy" id="3075"/>
    <lineage>
        <taxon>Eukaryota</taxon>
        <taxon>Viridiplantae</taxon>
        <taxon>Chlorophyta</taxon>
        <taxon>core chlorophytes</taxon>
        <taxon>Trebouxiophyceae</taxon>
        <taxon>Chlorellales</taxon>
        <taxon>Chlorellaceae</taxon>
        <taxon>Auxenochlorella</taxon>
    </lineage>
</organism>
<dbReference type="EMBL" id="KL662173">
    <property type="protein sequence ID" value="KFM28567.1"/>
    <property type="molecule type" value="Genomic_DNA"/>
</dbReference>
<feature type="compositionally biased region" description="Basic residues" evidence="1">
    <location>
        <begin position="124"/>
        <end position="135"/>
    </location>
</feature>
<protein>
    <submittedName>
        <fullName evidence="2">Uncharacterized protein</fullName>
    </submittedName>
</protein>
<dbReference type="RefSeq" id="XP_011401601.1">
    <property type="nucleotide sequence ID" value="XM_011403299.1"/>
</dbReference>
<keyword evidence="3" id="KW-1185">Reference proteome</keyword>
<sequence length="404" mass="42905">MAALAAPTPALSRGCQYPLPCARPLHPPFSGIAGTRTLRPASRGSRSRVAAAPGPPPPTPPASDSLIKATGVPLVDEFCNLPSVSEALIQGVQILVVTTVACFLAGIALAGRGRGRRGAPLSHAARRAALRHPPRRPPAARLVAPPLPHHGLRAGPGGWQPALGRAQPPDLGQRRPRPGPPPLHLPVLPGPHPDGGHRGRGLGGDHLQGPRGDLGPGPHPRRPGAGQRAVPPHPPRVDAPGLGHLRRGRLCHAPELWGQHPAPAGLRGSQLCHHRPGRAEHPEELHGRHNAVHLPALHCWGQGPAAHYGWREGHRGGGAVHRAEPDGDSGGGWQPRLHRQCRHPQLPCQESEPVQPPSVQGWRAGVKWTEFYVSDRDACSAWTPHSPLKLVPAFDNVVHYTLLR</sequence>
<name>A0A087SS63_AUXPR</name>
<feature type="region of interest" description="Disordered" evidence="1">
    <location>
        <begin position="113"/>
        <end position="244"/>
    </location>
</feature>
<feature type="compositionally biased region" description="Low complexity" evidence="1">
    <location>
        <begin position="39"/>
        <end position="52"/>
    </location>
</feature>
<proteinExistence type="predicted"/>
<evidence type="ECO:0000313" key="2">
    <source>
        <dbReference type="EMBL" id="KFM28567.1"/>
    </source>
</evidence>
<reference evidence="2 3" key="1">
    <citation type="journal article" date="2014" name="BMC Genomics">
        <title>Oil accumulation mechanisms of the oleaginous microalga Chlorella protothecoides revealed through its genome, transcriptomes, and proteomes.</title>
        <authorList>
            <person name="Gao C."/>
            <person name="Wang Y."/>
            <person name="Shen Y."/>
            <person name="Yan D."/>
            <person name="He X."/>
            <person name="Dai J."/>
            <person name="Wu Q."/>
        </authorList>
    </citation>
    <scope>NUCLEOTIDE SEQUENCE [LARGE SCALE GENOMIC DNA]</scope>
    <source>
        <strain evidence="2 3">0710</strain>
    </source>
</reference>
<evidence type="ECO:0000313" key="3">
    <source>
        <dbReference type="Proteomes" id="UP000028924"/>
    </source>
</evidence>
<evidence type="ECO:0000256" key="1">
    <source>
        <dbReference type="SAM" id="MobiDB-lite"/>
    </source>
</evidence>
<dbReference type="AlphaFoldDB" id="A0A087SS63"/>
<feature type="compositionally biased region" description="Pro residues" evidence="1">
    <location>
        <begin position="178"/>
        <end position="192"/>
    </location>
</feature>
<dbReference type="GeneID" id="23611699"/>
<dbReference type="KEGG" id="apro:F751_0308"/>
<accession>A0A087SS63</accession>